<gene>
    <name evidence="3" type="ORF">PISMIDRAFT_84782</name>
</gene>
<dbReference type="STRING" id="765257.A0A0C9YA47"/>
<name>A0A0C9YA47_9AGAM</name>
<dbReference type="GO" id="GO:0005524">
    <property type="term" value="F:ATP binding"/>
    <property type="evidence" value="ECO:0007669"/>
    <property type="project" value="InterPro"/>
</dbReference>
<dbReference type="Gene3D" id="1.10.510.10">
    <property type="entry name" value="Transferase(Phosphotransferase) domain 1"/>
    <property type="match status" value="1"/>
</dbReference>
<dbReference type="Pfam" id="PF00069">
    <property type="entry name" value="Pkinase"/>
    <property type="match status" value="1"/>
</dbReference>
<feature type="non-terminal residue" evidence="3">
    <location>
        <position position="275"/>
    </location>
</feature>
<dbReference type="OrthoDB" id="5800476at2759"/>
<dbReference type="SMART" id="SM00220">
    <property type="entry name" value="S_TKc"/>
    <property type="match status" value="1"/>
</dbReference>
<dbReference type="PROSITE" id="PS00108">
    <property type="entry name" value="PROTEIN_KINASE_ST"/>
    <property type="match status" value="1"/>
</dbReference>
<proteinExistence type="predicted"/>
<protein>
    <recommendedName>
        <fullName evidence="1">non-specific serine/threonine protein kinase</fullName>
        <ecNumber evidence="1">2.7.11.1</ecNumber>
    </recommendedName>
</protein>
<dbReference type="InterPro" id="IPR008271">
    <property type="entry name" value="Ser/Thr_kinase_AS"/>
</dbReference>
<evidence type="ECO:0000256" key="1">
    <source>
        <dbReference type="ARBA" id="ARBA00012513"/>
    </source>
</evidence>
<dbReference type="PANTHER" id="PTHR11909">
    <property type="entry name" value="CASEIN KINASE-RELATED"/>
    <property type="match status" value="1"/>
</dbReference>
<keyword evidence="4" id="KW-1185">Reference proteome</keyword>
<feature type="domain" description="Protein kinase" evidence="2">
    <location>
        <begin position="7"/>
        <end position="275"/>
    </location>
</feature>
<evidence type="ECO:0000313" key="3">
    <source>
        <dbReference type="EMBL" id="KIK13756.1"/>
    </source>
</evidence>
<organism evidence="3 4">
    <name type="scientific">Pisolithus microcarpus 441</name>
    <dbReference type="NCBI Taxonomy" id="765257"/>
    <lineage>
        <taxon>Eukaryota</taxon>
        <taxon>Fungi</taxon>
        <taxon>Dikarya</taxon>
        <taxon>Basidiomycota</taxon>
        <taxon>Agaricomycotina</taxon>
        <taxon>Agaricomycetes</taxon>
        <taxon>Agaricomycetidae</taxon>
        <taxon>Boletales</taxon>
        <taxon>Sclerodermatineae</taxon>
        <taxon>Pisolithaceae</taxon>
        <taxon>Pisolithus</taxon>
    </lineage>
</organism>
<evidence type="ECO:0000313" key="4">
    <source>
        <dbReference type="Proteomes" id="UP000054018"/>
    </source>
</evidence>
<reference evidence="3 4" key="1">
    <citation type="submission" date="2014-04" db="EMBL/GenBank/DDBJ databases">
        <authorList>
            <consortium name="DOE Joint Genome Institute"/>
            <person name="Kuo A."/>
            <person name="Kohler A."/>
            <person name="Costa M.D."/>
            <person name="Nagy L.G."/>
            <person name="Floudas D."/>
            <person name="Copeland A."/>
            <person name="Barry K.W."/>
            <person name="Cichocki N."/>
            <person name="Veneault-Fourrey C."/>
            <person name="LaButti K."/>
            <person name="Lindquist E.A."/>
            <person name="Lipzen A."/>
            <person name="Lundell T."/>
            <person name="Morin E."/>
            <person name="Murat C."/>
            <person name="Sun H."/>
            <person name="Tunlid A."/>
            <person name="Henrissat B."/>
            <person name="Grigoriev I.V."/>
            <person name="Hibbett D.S."/>
            <person name="Martin F."/>
            <person name="Nordberg H.P."/>
            <person name="Cantor M.N."/>
            <person name="Hua S.X."/>
        </authorList>
    </citation>
    <scope>NUCLEOTIDE SEQUENCE [LARGE SCALE GENOMIC DNA]</scope>
    <source>
        <strain evidence="3 4">441</strain>
    </source>
</reference>
<dbReference type="PROSITE" id="PS50011">
    <property type="entry name" value="PROTEIN_KINASE_DOM"/>
    <property type="match status" value="1"/>
</dbReference>
<dbReference type="EC" id="2.7.11.1" evidence="1"/>
<dbReference type="Proteomes" id="UP000054018">
    <property type="component" value="Unassembled WGS sequence"/>
</dbReference>
<dbReference type="SUPFAM" id="SSF56112">
    <property type="entry name" value="Protein kinase-like (PK-like)"/>
    <property type="match status" value="1"/>
</dbReference>
<dbReference type="InterPro" id="IPR000719">
    <property type="entry name" value="Prot_kinase_dom"/>
</dbReference>
<dbReference type="EMBL" id="KN833976">
    <property type="protein sequence ID" value="KIK13756.1"/>
    <property type="molecule type" value="Genomic_DNA"/>
</dbReference>
<accession>A0A0C9YA47</accession>
<dbReference type="InterPro" id="IPR011009">
    <property type="entry name" value="Kinase-like_dom_sf"/>
</dbReference>
<evidence type="ECO:0000259" key="2">
    <source>
        <dbReference type="PROSITE" id="PS50011"/>
    </source>
</evidence>
<sequence>VCIDGRYALKEHLGAGSCATVYRMQDIITKQIVAVKLEPTAHKPTSHETHLEHEYRVLSELGGAAGLPRPIWFGREGSYQAMVIDNLGPSLDGLLNASPDGALQLHHVAALGLQMITRLEYIHSHHFIHHDIKLQNMLMGLMESKDTVFLIDFGIAKQYRHPSSHIHIPMEKTDELVGTPAFTSLNSHLGLELSRRDDLEALAYTLLFLCNGSLPWLASPGDRRHLPPSAIHKLKAAFISGSHPEMPMELLTFLSYARSLSFMQKPNYEHLRTIL</sequence>
<dbReference type="InterPro" id="IPR050235">
    <property type="entry name" value="CK1_Ser-Thr_kinase"/>
</dbReference>
<dbReference type="AlphaFoldDB" id="A0A0C9YA47"/>
<reference evidence="4" key="2">
    <citation type="submission" date="2015-01" db="EMBL/GenBank/DDBJ databases">
        <title>Evolutionary Origins and Diversification of the Mycorrhizal Mutualists.</title>
        <authorList>
            <consortium name="DOE Joint Genome Institute"/>
            <consortium name="Mycorrhizal Genomics Consortium"/>
            <person name="Kohler A."/>
            <person name="Kuo A."/>
            <person name="Nagy L.G."/>
            <person name="Floudas D."/>
            <person name="Copeland A."/>
            <person name="Barry K.W."/>
            <person name="Cichocki N."/>
            <person name="Veneault-Fourrey C."/>
            <person name="LaButti K."/>
            <person name="Lindquist E.A."/>
            <person name="Lipzen A."/>
            <person name="Lundell T."/>
            <person name="Morin E."/>
            <person name="Murat C."/>
            <person name="Riley R."/>
            <person name="Ohm R."/>
            <person name="Sun H."/>
            <person name="Tunlid A."/>
            <person name="Henrissat B."/>
            <person name="Grigoriev I.V."/>
            <person name="Hibbett D.S."/>
            <person name="Martin F."/>
        </authorList>
    </citation>
    <scope>NUCLEOTIDE SEQUENCE [LARGE SCALE GENOMIC DNA]</scope>
    <source>
        <strain evidence="4">441</strain>
    </source>
</reference>
<dbReference type="GO" id="GO:0004674">
    <property type="term" value="F:protein serine/threonine kinase activity"/>
    <property type="evidence" value="ECO:0007669"/>
    <property type="project" value="UniProtKB-EC"/>
</dbReference>
<feature type="non-terminal residue" evidence="3">
    <location>
        <position position="1"/>
    </location>
</feature>
<dbReference type="HOGENOM" id="CLU_019279_2_0_1"/>